<name>A0A915DI82_9BILA</name>
<dbReference type="WBParaSite" id="jg20148">
    <property type="protein sequence ID" value="jg20148"/>
    <property type="gene ID" value="jg20148"/>
</dbReference>
<evidence type="ECO:0000256" key="2">
    <source>
        <dbReference type="SAM" id="MobiDB-lite"/>
    </source>
</evidence>
<sequence length="211" mass="23948">MSQAKGEDVFDQAWSKDKESGACSEEQKEAPNGSGACEGKEAGKDSRERTATLDLTGGQSAGQQIRHSTEAERFGQAKARTRKETAERLLHSALFSTHNIFQSTAQTKKPVPFDFCDDGNILWTFIPDGKNVAIKKIDRSRRTSCTNEHLLEGHFQSVTAIAYRRNRQELITSANDRLALIWTPKMDEERPEYERRRWISIKMNIVMKIDQ</sequence>
<dbReference type="SUPFAM" id="SSF63829">
    <property type="entry name" value="Calcium-dependent phosphotriesterase"/>
    <property type="match status" value="1"/>
</dbReference>
<evidence type="ECO:0000313" key="3">
    <source>
        <dbReference type="Proteomes" id="UP000887574"/>
    </source>
</evidence>
<dbReference type="Gene3D" id="2.130.10.10">
    <property type="entry name" value="YVTN repeat-like/Quinoprotein amine dehydrogenase"/>
    <property type="match status" value="1"/>
</dbReference>
<protein>
    <submittedName>
        <fullName evidence="4">Uncharacterized protein</fullName>
    </submittedName>
</protein>
<organism evidence="3 4">
    <name type="scientific">Ditylenchus dipsaci</name>
    <dbReference type="NCBI Taxonomy" id="166011"/>
    <lineage>
        <taxon>Eukaryota</taxon>
        <taxon>Metazoa</taxon>
        <taxon>Ecdysozoa</taxon>
        <taxon>Nematoda</taxon>
        <taxon>Chromadorea</taxon>
        <taxon>Rhabditida</taxon>
        <taxon>Tylenchina</taxon>
        <taxon>Tylenchomorpha</taxon>
        <taxon>Sphaerularioidea</taxon>
        <taxon>Anguinidae</taxon>
        <taxon>Anguininae</taxon>
        <taxon>Ditylenchus</taxon>
    </lineage>
</organism>
<dbReference type="PROSITE" id="PS50082">
    <property type="entry name" value="WD_REPEATS_2"/>
    <property type="match status" value="1"/>
</dbReference>
<feature type="compositionally biased region" description="Polar residues" evidence="2">
    <location>
        <begin position="57"/>
        <end position="66"/>
    </location>
</feature>
<feature type="compositionally biased region" description="Basic and acidic residues" evidence="2">
    <location>
        <begin position="1"/>
        <end position="29"/>
    </location>
</feature>
<proteinExistence type="predicted"/>
<dbReference type="PROSITE" id="PS50294">
    <property type="entry name" value="WD_REPEATS_REGION"/>
    <property type="match status" value="1"/>
</dbReference>
<evidence type="ECO:0000313" key="4">
    <source>
        <dbReference type="WBParaSite" id="jg20148"/>
    </source>
</evidence>
<keyword evidence="3" id="KW-1185">Reference proteome</keyword>
<dbReference type="AlphaFoldDB" id="A0A915DI82"/>
<dbReference type="InterPro" id="IPR015943">
    <property type="entry name" value="WD40/YVTN_repeat-like_dom_sf"/>
</dbReference>
<dbReference type="Proteomes" id="UP000887574">
    <property type="component" value="Unplaced"/>
</dbReference>
<accession>A0A915DI82</accession>
<dbReference type="InterPro" id="IPR001680">
    <property type="entry name" value="WD40_rpt"/>
</dbReference>
<keyword evidence="1" id="KW-0853">WD repeat</keyword>
<evidence type="ECO:0000256" key="1">
    <source>
        <dbReference type="PROSITE-ProRule" id="PRU00221"/>
    </source>
</evidence>
<reference evidence="4" key="1">
    <citation type="submission" date="2022-11" db="UniProtKB">
        <authorList>
            <consortium name="WormBaseParasite"/>
        </authorList>
    </citation>
    <scope>IDENTIFICATION</scope>
</reference>
<feature type="repeat" description="WD" evidence="1">
    <location>
        <begin position="151"/>
        <end position="182"/>
    </location>
</feature>
<feature type="compositionally biased region" description="Basic and acidic residues" evidence="2">
    <location>
        <begin position="38"/>
        <end position="51"/>
    </location>
</feature>
<feature type="region of interest" description="Disordered" evidence="2">
    <location>
        <begin position="1"/>
        <end position="81"/>
    </location>
</feature>